<dbReference type="AlphaFoldDB" id="Q4RSJ1"/>
<reference evidence="1" key="1">
    <citation type="journal article" date="2004" name="Nature">
        <title>Genome duplication in the teleost fish Tetraodon nigroviridis reveals the early vertebrate proto-karyotype.</title>
        <authorList>
            <person name="Jaillon O."/>
            <person name="Aury J.-M."/>
            <person name="Brunet F."/>
            <person name="Petit J.-L."/>
            <person name="Stange-Thomann N."/>
            <person name="Mauceli E."/>
            <person name="Bouneau L."/>
            <person name="Fischer C."/>
            <person name="Ozouf-Costaz C."/>
            <person name="Bernot A."/>
            <person name="Nicaud S."/>
            <person name="Jaffe D."/>
            <person name="Fisher S."/>
            <person name="Lutfalla G."/>
            <person name="Dossat C."/>
            <person name="Segurens B."/>
            <person name="Dasilva C."/>
            <person name="Salanoubat M."/>
            <person name="Levy M."/>
            <person name="Boudet N."/>
            <person name="Castellano S."/>
            <person name="Anthouard V."/>
            <person name="Jubin C."/>
            <person name="Castelli V."/>
            <person name="Katinka M."/>
            <person name="Vacherie B."/>
            <person name="Biemont C."/>
            <person name="Skalli Z."/>
            <person name="Cattolico L."/>
            <person name="Poulain J."/>
            <person name="De Berardinis V."/>
            <person name="Cruaud C."/>
            <person name="Duprat S."/>
            <person name="Brottier P."/>
            <person name="Coutanceau J.-P."/>
            <person name="Gouzy J."/>
            <person name="Parra G."/>
            <person name="Lardier G."/>
            <person name="Chapple C."/>
            <person name="McKernan K.J."/>
            <person name="McEwan P."/>
            <person name="Bosak S."/>
            <person name="Kellis M."/>
            <person name="Volff J.-N."/>
            <person name="Guigo R."/>
            <person name="Zody M.C."/>
            <person name="Mesirov J."/>
            <person name="Lindblad-Toh K."/>
            <person name="Birren B."/>
            <person name="Nusbaum C."/>
            <person name="Kahn D."/>
            <person name="Robinson-Rechavi M."/>
            <person name="Laudet V."/>
            <person name="Schachter V."/>
            <person name="Quetier F."/>
            <person name="Saurin W."/>
            <person name="Scarpelli C."/>
            <person name="Wincker P."/>
            <person name="Lander E.S."/>
            <person name="Weissenbach J."/>
            <person name="Roest Crollius H."/>
        </authorList>
    </citation>
    <scope>NUCLEOTIDE SEQUENCE [LARGE SCALE GENOMIC DNA]</scope>
</reference>
<comment type="caution">
    <text evidence="1">The sequence shown here is derived from an EMBL/GenBank/DDBJ whole genome shotgun (WGS) entry which is preliminary data.</text>
</comment>
<accession>Q4RSJ1</accession>
<sequence length="56" mass="6068">MGSVCTAQRFALSPARFSPQVLAKKCSGMCERPESSEIDVFTRQLITMSDAASLDV</sequence>
<gene>
    <name evidence="1" type="ORF">GSTENG00029669001</name>
</gene>
<protein>
    <submittedName>
        <fullName evidence="1">(spotted green pufferfish) hypothetical protein</fullName>
    </submittedName>
</protein>
<name>Q4RSJ1_TETNG</name>
<dbReference type="KEGG" id="tng:GSTEN00029669G001"/>
<reference evidence="1" key="2">
    <citation type="submission" date="2004-02" db="EMBL/GenBank/DDBJ databases">
        <authorList>
            <consortium name="Genoscope"/>
            <consortium name="Whitehead Institute Centre for Genome Research"/>
        </authorList>
    </citation>
    <scope>NUCLEOTIDE SEQUENCE</scope>
</reference>
<proteinExistence type="predicted"/>
<evidence type="ECO:0000313" key="1">
    <source>
        <dbReference type="EMBL" id="CAG08641.1"/>
    </source>
</evidence>
<dbReference type="EMBL" id="CAAE01015000">
    <property type="protein sequence ID" value="CAG08641.1"/>
    <property type="molecule type" value="Genomic_DNA"/>
</dbReference>
<organism evidence="1">
    <name type="scientific">Tetraodon nigroviridis</name>
    <name type="common">Spotted green pufferfish</name>
    <name type="synonym">Chelonodon nigroviridis</name>
    <dbReference type="NCBI Taxonomy" id="99883"/>
    <lineage>
        <taxon>Eukaryota</taxon>
        <taxon>Metazoa</taxon>
        <taxon>Chordata</taxon>
        <taxon>Craniata</taxon>
        <taxon>Vertebrata</taxon>
        <taxon>Euteleostomi</taxon>
        <taxon>Actinopterygii</taxon>
        <taxon>Neopterygii</taxon>
        <taxon>Teleostei</taxon>
        <taxon>Neoteleostei</taxon>
        <taxon>Acanthomorphata</taxon>
        <taxon>Eupercaria</taxon>
        <taxon>Tetraodontiformes</taxon>
        <taxon>Tetradontoidea</taxon>
        <taxon>Tetraodontidae</taxon>
        <taxon>Tetraodon</taxon>
    </lineage>
</organism>